<dbReference type="AlphaFoldDB" id="A0AAV8TK67"/>
<proteinExistence type="predicted"/>
<reference evidence="2 3" key="1">
    <citation type="submission" date="2021-09" db="EMBL/GenBank/DDBJ databases">
        <title>Genomic insights and catalytic innovation underlie evolution of tropane alkaloids biosynthesis.</title>
        <authorList>
            <person name="Wang Y.-J."/>
            <person name="Tian T."/>
            <person name="Huang J.-P."/>
            <person name="Huang S.-X."/>
        </authorList>
    </citation>
    <scope>NUCLEOTIDE SEQUENCE [LARGE SCALE GENOMIC DNA]</scope>
    <source>
        <strain evidence="2">KIB-2018</strain>
        <tissue evidence="2">Leaf</tissue>
    </source>
</reference>
<name>A0AAV8TK67_9ROSI</name>
<evidence type="ECO:0000259" key="1">
    <source>
        <dbReference type="Pfam" id="PF25071"/>
    </source>
</evidence>
<gene>
    <name evidence="2" type="ORF">K2173_017319</name>
</gene>
<evidence type="ECO:0000313" key="3">
    <source>
        <dbReference type="Proteomes" id="UP001159364"/>
    </source>
</evidence>
<keyword evidence="3" id="KW-1185">Reference proteome</keyword>
<dbReference type="InterPro" id="IPR056697">
    <property type="entry name" value="DUF7795"/>
</dbReference>
<dbReference type="PANTHER" id="PTHR35305:SF2">
    <property type="entry name" value="FAD-BINDING PROTEIN"/>
    <property type="match status" value="1"/>
</dbReference>
<accession>A0AAV8TK67</accession>
<dbReference type="EMBL" id="JAIWQS010000004">
    <property type="protein sequence ID" value="KAJ8767275.1"/>
    <property type="molecule type" value="Genomic_DNA"/>
</dbReference>
<protein>
    <recommendedName>
        <fullName evidence="1">DUF7795 domain-containing protein</fullName>
    </recommendedName>
</protein>
<comment type="caution">
    <text evidence="2">The sequence shown here is derived from an EMBL/GenBank/DDBJ whole genome shotgun (WGS) entry which is preliminary data.</text>
</comment>
<dbReference type="PANTHER" id="PTHR35305">
    <property type="entry name" value="FAD-BINDING PROTEIN"/>
    <property type="match status" value="1"/>
</dbReference>
<organism evidence="2 3">
    <name type="scientific">Erythroxylum novogranatense</name>
    <dbReference type="NCBI Taxonomy" id="1862640"/>
    <lineage>
        <taxon>Eukaryota</taxon>
        <taxon>Viridiplantae</taxon>
        <taxon>Streptophyta</taxon>
        <taxon>Embryophyta</taxon>
        <taxon>Tracheophyta</taxon>
        <taxon>Spermatophyta</taxon>
        <taxon>Magnoliopsida</taxon>
        <taxon>eudicotyledons</taxon>
        <taxon>Gunneridae</taxon>
        <taxon>Pentapetalae</taxon>
        <taxon>rosids</taxon>
        <taxon>fabids</taxon>
        <taxon>Malpighiales</taxon>
        <taxon>Erythroxylaceae</taxon>
        <taxon>Erythroxylum</taxon>
    </lineage>
</organism>
<dbReference type="Proteomes" id="UP001159364">
    <property type="component" value="Linkage Group LG04"/>
</dbReference>
<evidence type="ECO:0000313" key="2">
    <source>
        <dbReference type="EMBL" id="KAJ8767275.1"/>
    </source>
</evidence>
<sequence length="231" mass="26171">MQGEDCKERAEMKEKIFHILKDFMTRVTMLDKLGTAGSRLLSGFQQGLEFLRRPPINTESELIRNIIKSNETKRIKFYIEASCTNSYDIVQNSSKLPVCLLGLRDHLSRAKTILNDMETFLKDLAGAAQMSGGCLSPVLNCDSTGPLNQQSSDQLMDHPHAGVEESKMMDCATIMGIIYRMLKQDYLMQERIISSVNLKTSSGELESFCMMWSLRPFVNDEILRQAWGLIC</sequence>
<feature type="domain" description="DUF7795" evidence="1">
    <location>
        <begin position="11"/>
        <end position="130"/>
    </location>
</feature>
<dbReference type="Pfam" id="PF25071">
    <property type="entry name" value="DUF7795"/>
    <property type="match status" value="1"/>
</dbReference>